<feature type="transmembrane region" description="Helical" evidence="17">
    <location>
        <begin position="211"/>
        <end position="230"/>
    </location>
</feature>
<evidence type="ECO:0000256" key="4">
    <source>
        <dbReference type="ARBA" id="ARBA00022500"/>
    </source>
</evidence>
<evidence type="ECO:0000256" key="15">
    <source>
        <dbReference type="ARBA" id="ARBA00030908"/>
    </source>
</evidence>
<evidence type="ECO:0000256" key="2">
    <source>
        <dbReference type="ARBA" id="ARBA00020038"/>
    </source>
</evidence>
<reference evidence="19 20" key="1">
    <citation type="submission" date="2022-01" db="EMBL/GenBank/DDBJ databases">
        <title>A high-quality chromosome-level genome assembly of rohu carp, Labeo rohita.</title>
        <authorList>
            <person name="Arick M.A. II"/>
            <person name="Hsu C.-Y."/>
            <person name="Magbanua Z."/>
            <person name="Pechanova O."/>
            <person name="Grover C."/>
            <person name="Miller E."/>
            <person name="Thrash A."/>
            <person name="Ezzel L."/>
            <person name="Alam S."/>
            <person name="Benzie J."/>
            <person name="Hamilton M."/>
            <person name="Karsi A."/>
            <person name="Lawrence M.L."/>
            <person name="Peterson D.G."/>
        </authorList>
    </citation>
    <scope>NUCLEOTIDE SEQUENCE [LARGE SCALE GENOMIC DNA]</scope>
    <source>
        <strain evidence="20">BAU-BD-2019</strain>
        <tissue evidence="19">Blood</tissue>
    </source>
</reference>
<dbReference type="EMBL" id="JACTAM010000016">
    <property type="protein sequence ID" value="KAI2655347.1"/>
    <property type="molecule type" value="Genomic_DNA"/>
</dbReference>
<dbReference type="Pfam" id="PF00001">
    <property type="entry name" value="7tm_1"/>
    <property type="match status" value="2"/>
</dbReference>
<evidence type="ECO:0000256" key="7">
    <source>
        <dbReference type="ARBA" id="ARBA00022692"/>
    </source>
</evidence>
<dbReference type="InterPro" id="IPR017452">
    <property type="entry name" value="GPCR_Rhodpsn_7TM"/>
</dbReference>
<keyword evidence="13" id="KW-0325">Glycoprotein</keyword>
<feature type="transmembrane region" description="Helical" evidence="17">
    <location>
        <begin position="606"/>
        <end position="624"/>
    </location>
</feature>
<feature type="transmembrane region" description="Helical" evidence="17">
    <location>
        <begin position="42"/>
        <end position="67"/>
    </location>
</feature>
<evidence type="ECO:0000313" key="20">
    <source>
        <dbReference type="Proteomes" id="UP000830375"/>
    </source>
</evidence>
<feature type="transmembrane region" description="Helical" evidence="17">
    <location>
        <begin position="154"/>
        <end position="172"/>
    </location>
</feature>
<evidence type="ECO:0000256" key="3">
    <source>
        <dbReference type="ARBA" id="ARBA00022475"/>
    </source>
</evidence>
<dbReference type="PROSITE" id="PS50262">
    <property type="entry name" value="G_PROTEIN_RECEP_F1_2"/>
    <property type="match status" value="2"/>
</dbReference>
<dbReference type="Gene3D" id="1.20.1070.10">
    <property type="entry name" value="Rhodopsin 7-helix transmembrane proteins"/>
    <property type="match status" value="2"/>
</dbReference>
<keyword evidence="11" id="KW-1015">Disulfide bond</keyword>
<dbReference type="PANTHER" id="PTHR10489">
    <property type="entry name" value="CELL ADHESION MOLECULE"/>
    <property type="match status" value="1"/>
</dbReference>
<organism evidence="19 20">
    <name type="scientific">Labeo rohita</name>
    <name type="common">Indian major carp</name>
    <name type="synonym">Cyprinus rohita</name>
    <dbReference type="NCBI Taxonomy" id="84645"/>
    <lineage>
        <taxon>Eukaryota</taxon>
        <taxon>Metazoa</taxon>
        <taxon>Chordata</taxon>
        <taxon>Craniata</taxon>
        <taxon>Vertebrata</taxon>
        <taxon>Euteleostomi</taxon>
        <taxon>Actinopterygii</taxon>
        <taxon>Neopterygii</taxon>
        <taxon>Teleostei</taxon>
        <taxon>Ostariophysi</taxon>
        <taxon>Cypriniformes</taxon>
        <taxon>Cyprinidae</taxon>
        <taxon>Labeoninae</taxon>
        <taxon>Labeonini</taxon>
        <taxon>Labeo</taxon>
    </lineage>
</organism>
<feature type="transmembrane region" description="Helical" evidence="17">
    <location>
        <begin position="242"/>
        <end position="260"/>
    </location>
</feature>
<keyword evidence="5" id="KW-0765">Sulfation</keyword>
<evidence type="ECO:0000256" key="10">
    <source>
        <dbReference type="ARBA" id="ARBA00023136"/>
    </source>
</evidence>
<feature type="transmembrane region" description="Helical" evidence="17">
    <location>
        <begin position="662"/>
        <end position="680"/>
    </location>
</feature>
<feature type="domain" description="G-protein coupled receptors family 1 profile" evidence="18">
    <location>
        <begin position="420"/>
        <end position="675"/>
    </location>
</feature>
<name>A0ABQ8LZG8_LABRO</name>
<evidence type="ECO:0000256" key="13">
    <source>
        <dbReference type="ARBA" id="ARBA00023180"/>
    </source>
</evidence>
<sequence>MMNADTKITMADYNKIYSENYESHCDKLTVCDQESSMYFHSIFIPVLYSLALIVGLVGNGLVMVVLWKKRQSMNATDILILHLSLADILLLLTLPFWAVEAVKGWIFGTVFCKLIGALFKINFYGGIFMLSGISLDCYLSIVHGVQMYSHKKKMVFHCCCLMVWLFCLLLSIPDCISLKIYKDFQRQDRTECVPEYPSASWRLANRHLHRIFGFIIPGLIMLFCYSRILLRFWRVSHCKQTKGAICFTIALVIAFFIHWMPYNVTLIVDTLQTKQAINPINLTSCENIRGTALDIALKVTSALAYLHCCVIPLLYVSLFTWCFWESCLVQLGDQELECHIFKTGCFVELSKRQKMNNRTKITISMEELNFSSDYSYNYSENYDESCCGELIVCDQESSMYFDSIFIPVLYSLALVVGLVGNGLVLVVLWKKRQRMNSTHILILHLSLADILLLLTLPFWAVEAVKGWIFSTVLCKLIGALFKINFYCGIFMLSCISLDRYLSIVHGVQMYSRKKPMVTHFWCLMVWLLCLLLSIPEWIFLTDYKNSRHQNKIECVPYYPSDSWCLVSRWLYHILGFILPALIILLCYSCILLQLRRSSQCKQKKRAIRVIVALVVAFFIHWTPYNITLIADTKKANNAFIPSNQASCKSTTTLDIALTVTSTLAYLHCCVNPMLFVALVLRKSSVWL</sequence>
<evidence type="ECO:0000313" key="19">
    <source>
        <dbReference type="EMBL" id="KAI2655347.1"/>
    </source>
</evidence>
<keyword evidence="3" id="KW-1003">Cell membrane</keyword>
<keyword evidence="14 16" id="KW-0807">Transducer</keyword>
<evidence type="ECO:0000256" key="14">
    <source>
        <dbReference type="ARBA" id="ARBA00023224"/>
    </source>
</evidence>
<keyword evidence="8 17" id="KW-1133">Transmembrane helix</keyword>
<evidence type="ECO:0000256" key="1">
    <source>
        <dbReference type="ARBA" id="ARBA00004651"/>
    </source>
</evidence>
<dbReference type="PROSITE" id="PS00237">
    <property type="entry name" value="G_PROTEIN_RECEP_F1_1"/>
    <property type="match status" value="1"/>
</dbReference>
<keyword evidence="10 17" id="KW-0472">Membrane</keyword>
<dbReference type="PRINTS" id="PR00237">
    <property type="entry name" value="GPCRRHODOPSN"/>
</dbReference>
<proteinExistence type="inferred from homology"/>
<evidence type="ECO:0000256" key="16">
    <source>
        <dbReference type="RuleBase" id="RU000688"/>
    </source>
</evidence>
<evidence type="ECO:0000256" key="11">
    <source>
        <dbReference type="ARBA" id="ARBA00023157"/>
    </source>
</evidence>
<feature type="transmembrane region" description="Helical" evidence="17">
    <location>
        <begin position="404"/>
        <end position="429"/>
    </location>
</feature>
<dbReference type="PRINTS" id="PR00657">
    <property type="entry name" value="CCCHEMOKINER"/>
</dbReference>
<feature type="transmembrane region" description="Helical" evidence="17">
    <location>
        <begin position="516"/>
        <end position="540"/>
    </location>
</feature>
<feature type="transmembrane region" description="Helical" evidence="17">
    <location>
        <begin position="79"/>
        <end position="99"/>
    </location>
</feature>
<dbReference type="SUPFAM" id="SSF81321">
    <property type="entry name" value="Family A G protein-coupled receptor-like"/>
    <property type="match status" value="2"/>
</dbReference>
<evidence type="ECO:0000256" key="12">
    <source>
        <dbReference type="ARBA" id="ARBA00023170"/>
    </source>
</evidence>
<dbReference type="InterPro" id="IPR050119">
    <property type="entry name" value="CCR1-9-like"/>
</dbReference>
<dbReference type="InterPro" id="IPR000355">
    <property type="entry name" value="Chemokine_rcpt"/>
</dbReference>
<evidence type="ECO:0000256" key="8">
    <source>
        <dbReference type="ARBA" id="ARBA00022989"/>
    </source>
</evidence>
<keyword evidence="4" id="KW-0145">Chemotaxis</keyword>
<keyword evidence="12 16" id="KW-0675">Receptor</keyword>
<evidence type="ECO:0000256" key="17">
    <source>
        <dbReference type="SAM" id="Phobius"/>
    </source>
</evidence>
<dbReference type="Proteomes" id="UP000830375">
    <property type="component" value="Unassembled WGS sequence"/>
</dbReference>
<feature type="transmembrane region" description="Helical" evidence="17">
    <location>
        <begin position="467"/>
        <end position="495"/>
    </location>
</feature>
<evidence type="ECO:0000259" key="18">
    <source>
        <dbReference type="PROSITE" id="PS50262"/>
    </source>
</evidence>
<dbReference type="InterPro" id="IPR004070">
    <property type="entry name" value="Chemokine_CXCR3"/>
</dbReference>
<evidence type="ECO:0000256" key="6">
    <source>
        <dbReference type="ARBA" id="ARBA00022657"/>
    </source>
</evidence>
<dbReference type="PANTHER" id="PTHR10489:SF671">
    <property type="entry name" value="C-X-C CHEMOKINE RECEPTOR TYPE 3"/>
    <property type="match status" value="1"/>
</dbReference>
<keyword evidence="9 16" id="KW-0297">G-protein coupled receptor</keyword>
<feature type="transmembrane region" description="Helical" evidence="17">
    <location>
        <begin position="569"/>
        <end position="594"/>
    </location>
</feature>
<dbReference type="PRINTS" id="PR01532">
    <property type="entry name" value="CXCCHMKINER3"/>
</dbReference>
<evidence type="ECO:0000256" key="9">
    <source>
        <dbReference type="ARBA" id="ARBA00023040"/>
    </source>
</evidence>
<comment type="caution">
    <text evidence="19">The sequence shown here is derived from an EMBL/GenBank/DDBJ whole genome shotgun (WGS) entry which is preliminary data.</text>
</comment>
<evidence type="ECO:0000256" key="5">
    <source>
        <dbReference type="ARBA" id="ARBA00022641"/>
    </source>
</evidence>
<feature type="transmembrane region" description="Helical" evidence="17">
    <location>
        <begin position="105"/>
        <end position="133"/>
    </location>
</feature>
<keyword evidence="6" id="KW-0037">Angiogenesis</keyword>
<protein>
    <recommendedName>
        <fullName evidence="2">C-X-C chemokine receptor type 3</fullName>
    </recommendedName>
    <alternativeName>
        <fullName evidence="15">Interferon-inducible protein 10 receptor</fullName>
    </alternativeName>
</protein>
<keyword evidence="20" id="KW-1185">Reference proteome</keyword>
<feature type="transmembrane region" description="Helical" evidence="17">
    <location>
        <begin position="441"/>
        <end position="461"/>
    </location>
</feature>
<accession>A0ABQ8LZG8</accession>
<keyword evidence="7 16" id="KW-0812">Transmembrane</keyword>
<feature type="domain" description="G-protein coupled receptors family 1 profile" evidence="18">
    <location>
        <begin position="58"/>
        <end position="315"/>
    </location>
</feature>
<comment type="similarity">
    <text evidence="16">Belongs to the G-protein coupled receptor 1 family.</text>
</comment>
<gene>
    <name evidence="19" type="ORF">H4Q32_017731</name>
</gene>
<comment type="subcellular location">
    <subcellularLocation>
        <location evidence="1">Cell membrane</location>
        <topology evidence="1">Multi-pass membrane protein</topology>
    </subcellularLocation>
</comment>
<dbReference type="InterPro" id="IPR000276">
    <property type="entry name" value="GPCR_Rhodpsn"/>
</dbReference>